<protein>
    <submittedName>
        <fullName evidence="1">Uncharacterized protein</fullName>
    </submittedName>
</protein>
<proteinExistence type="predicted"/>
<dbReference type="PANTHER" id="PTHR43016">
    <property type="entry name" value="PRESEQUENCE PROTEASE"/>
    <property type="match status" value="1"/>
</dbReference>
<evidence type="ECO:0000313" key="1">
    <source>
        <dbReference type="EMBL" id="CAD2135810.1"/>
    </source>
</evidence>
<dbReference type="PANTHER" id="PTHR43016:SF16">
    <property type="entry name" value="METALLOPROTEASE, PUTATIVE (AFU_ORTHOLOGUE AFUA_4G07610)-RELATED"/>
    <property type="match status" value="1"/>
</dbReference>
<comment type="caution">
    <text evidence="1">The sequence shown here is derived from an EMBL/GenBank/DDBJ whole genome shotgun (WGS) entry which is preliminary data.</text>
</comment>
<dbReference type="Gene3D" id="3.30.830.10">
    <property type="entry name" value="Metalloenzyme, LuxS/M16 peptidase-like"/>
    <property type="match status" value="1"/>
</dbReference>
<sequence length="104" mass="11547">MNSISREGFLKVLPLFMDNLFSPALKASEFTTEIHHITERGTNGGVVYAEMSGKQSNMDSIMEIALRKSLYPSGSPYASITGGLLENLRTTCSIRKINDFHSKF</sequence>
<dbReference type="SUPFAM" id="SSF63411">
    <property type="entry name" value="LuxS/MPP-like metallohydrolase"/>
    <property type="match status" value="1"/>
</dbReference>
<dbReference type="GO" id="GO:0046872">
    <property type="term" value="F:metal ion binding"/>
    <property type="evidence" value="ECO:0007669"/>
    <property type="project" value="InterPro"/>
</dbReference>
<evidence type="ECO:0000313" key="2">
    <source>
        <dbReference type="Proteomes" id="UP000580250"/>
    </source>
</evidence>
<dbReference type="EMBL" id="CAJEWN010000017">
    <property type="protein sequence ID" value="CAD2135810.1"/>
    <property type="molecule type" value="Genomic_DNA"/>
</dbReference>
<dbReference type="AlphaFoldDB" id="A0A6V7TV67"/>
<dbReference type="Proteomes" id="UP000580250">
    <property type="component" value="Unassembled WGS sequence"/>
</dbReference>
<reference evidence="1 2" key="1">
    <citation type="submission" date="2020-08" db="EMBL/GenBank/DDBJ databases">
        <authorList>
            <person name="Koutsovoulos G."/>
            <person name="Danchin GJ E."/>
        </authorList>
    </citation>
    <scope>NUCLEOTIDE SEQUENCE [LARGE SCALE GENOMIC DNA]</scope>
</reference>
<gene>
    <name evidence="1" type="ORF">MENT_LOCUS4849</name>
</gene>
<dbReference type="InterPro" id="IPR011249">
    <property type="entry name" value="Metalloenz_LuxS/M16"/>
</dbReference>
<accession>A0A6V7TV67</accession>
<name>A0A6V7TV67_MELEN</name>
<dbReference type="OrthoDB" id="5809639at2759"/>
<organism evidence="1 2">
    <name type="scientific">Meloidogyne enterolobii</name>
    <name type="common">Root-knot nematode worm</name>
    <name type="synonym">Meloidogyne mayaguensis</name>
    <dbReference type="NCBI Taxonomy" id="390850"/>
    <lineage>
        <taxon>Eukaryota</taxon>
        <taxon>Metazoa</taxon>
        <taxon>Ecdysozoa</taxon>
        <taxon>Nematoda</taxon>
        <taxon>Chromadorea</taxon>
        <taxon>Rhabditida</taxon>
        <taxon>Tylenchina</taxon>
        <taxon>Tylenchomorpha</taxon>
        <taxon>Tylenchoidea</taxon>
        <taxon>Meloidogynidae</taxon>
        <taxon>Meloidogyninae</taxon>
        <taxon>Meloidogyne</taxon>
    </lineage>
</organism>